<dbReference type="Proteomes" id="UP000008956">
    <property type="component" value="Chromosome"/>
</dbReference>
<protein>
    <submittedName>
        <fullName evidence="1">Uncharacterized protein</fullName>
    </submittedName>
</protein>
<dbReference type="KEGG" id="rto:RTO_01190"/>
<dbReference type="HOGENOM" id="CLU_2381199_0_0_9"/>
<reference evidence="1 2" key="1">
    <citation type="submission" date="2010-03" db="EMBL/GenBank/DDBJ databases">
        <title>The genome sequence of Ruminococcus torques L2-14.</title>
        <authorList>
            <consortium name="metaHIT consortium -- http://www.metahit.eu/"/>
            <person name="Pajon A."/>
            <person name="Turner K."/>
            <person name="Parkhill J."/>
            <person name="Duncan S."/>
            <person name="Flint H."/>
        </authorList>
    </citation>
    <scope>NUCLEOTIDE SEQUENCE [LARGE SCALE GENOMIC DNA]</scope>
    <source>
        <strain evidence="1 2">L2-14</strain>
    </source>
</reference>
<dbReference type="EMBL" id="FP929055">
    <property type="protein sequence ID" value="CBL24918.1"/>
    <property type="molecule type" value="Genomic_DNA"/>
</dbReference>
<evidence type="ECO:0000313" key="1">
    <source>
        <dbReference type="EMBL" id="CBL24918.1"/>
    </source>
</evidence>
<dbReference type="AlphaFoldDB" id="D4M106"/>
<name>D4M106_9FIRM</name>
<organism evidence="1 2">
    <name type="scientific">[Ruminococcus] torques L2-14</name>
    <dbReference type="NCBI Taxonomy" id="657313"/>
    <lineage>
        <taxon>Bacteria</taxon>
        <taxon>Bacillati</taxon>
        <taxon>Bacillota</taxon>
        <taxon>Clostridia</taxon>
        <taxon>Lachnospirales</taxon>
        <taxon>Lachnospiraceae</taxon>
        <taxon>Mediterraneibacter</taxon>
    </lineage>
</organism>
<accession>D4M106</accession>
<gene>
    <name evidence="1" type="ORF">RTO_01190</name>
</gene>
<proteinExistence type="predicted"/>
<sequence>MIMENKILELLEQKGSVSMNDDIFPLVEKEFEGQVIGAELYELAHQYISQLLYGVHTAGVAVIAVPKFAAGQQFGQMVVADVIYTKVNDTPYDFMQ</sequence>
<evidence type="ECO:0000313" key="2">
    <source>
        <dbReference type="Proteomes" id="UP000008956"/>
    </source>
</evidence>
<reference evidence="1 2" key="2">
    <citation type="submission" date="2010-03" db="EMBL/GenBank/DDBJ databases">
        <authorList>
            <person name="Pajon A."/>
        </authorList>
    </citation>
    <scope>NUCLEOTIDE SEQUENCE [LARGE SCALE GENOMIC DNA]</scope>
    <source>
        <strain evidence="1 2">L2-14</strain>
    </source>
</reference>
<dbReference type="PATRIC" id="fig|657313.3.peg.897"/>